<dbReference type="GO" id="GO:0016020">
    <property type="term" value="C:membrane"/>
    <property type="evidence" value="ECO:0007669"/>
    <property type="project" value="UniProtKB-SubCell"/>
</dbReference>
<dbReference type="EMBL" id="KK114580">
    <property type="protein sequence ID" value="KFM62814.1"/>
    <property type="molecule type" value="Genomic_DNA"/>
</dbReference>
<dbReference type="FunFam" id="2.10.25.10:FF:000066">
    <property type="entry name" value="FAT atypical cadherin 4"/>
    <property type="match status" value="1"/>
</dbReference>
<keyword evidence="1 5" id="KW-0245">EGF-like domain</keyword>
<dbReference type="SMART" id="SM00179">
    <property type="entry name" value="EGF_CA"/>
    <property type="match status" value="1"/>
</dbReference>
<protein>
    <submittedName>
        <fullName evidence="8">Protocadherin-like wing polarity protein stan</fullName>
    </submittedName>
</protein>
<dbReference type="Gene3D" id="2.10.25.10">
    <property type="entry name" value="Laminin"/>
    <property type="match status" value="1"/>
</dbReference>
<evidence type="ECO:0000256" key="3">
    <source>
        <dbReference type="ARBA" id="ARBA00022737"/>
    </source>
</evidence>
<dbReference type="InterPro" id="IPR001881">
    <property type="entry name" value="EGF-like_Ca-bd_dom"/>
</dbReference>
<dbReference type="GO" id="GO:0048513">
    <property type="term" value="P:animal organ development"/>
    <property type="evidence" value="ECO:0007669"/>
    <property type="project" value="UniProtKB-ARBA"/>
</dbReference>
<evidence type="ECO:0000256" key="5">
    <source>
        <dbReference type="PROSITE-ProRule" id="PRU00076"/>
    </source>
</evidence>
<dbReference type="OrthoDB" id="6419138at2759"/>
<dbReference type="PANTHER" id="PTHR15036">
    <property type="entry name" value="PIKACHURIN-LIKE PROTEIN"/>
    <property type="match status" value="1"/>
</dbReference>
<keyword evidence="9" id="KW-1185">Reference proteome</keyword>
<name>A0A087TCH5_STEMI</name>
<evidence type="ECO:0000313" key="9">
    <source>
        <dbReference type="Proteomes" id="UP000054359"/>
    </source>
</evidence>
<keyword evidence="3" id="KW-0677">Repeat</keyword>
<organism evidence="8 9">
    <name type="scientific">Stegodyphus mimosarum</name>
    <name type="common">African social velvet spider</name>
    <dbReference type="NCBI Taxonomy" id="407821"/>
    <lineage>
        <taxon>Eukaryota</taxon>
        <taxon>Metazoa</taxon>
        <taxon>Ecdysozoa</taxon>
        <taxon>Arthropoda</taxon>
        <taxon>Chelicerata</taxon>
        <taxon>Arachnida</taxon>
        <taxon>Araneae</taxon>
        <taxon>Araneomorphae</taxon>
        <taxon>Entelegynae</taxon>
        <taxon>Eresoidea</taxon>
        <taxon>Eresidae</taxon>
        <taxon>Stegodyphus</taxon>
    </lineage>
</organism>
<comment type="caution">
    <text evidence="5">Lacks conserved residue(s) required for the propagation of feature annotation.</text>
</comment>
<dbReference type="STRING" id="407821.A0A087TCH5"/>
<dbReference type="AlphaFoldDB" id="A0A087TCH5"/>
<dbReference type="Proteomes" id="UP000054359">
    <property type="component" value="Unassembled WGS sequence"/>
</dbReference>
<proteinExistence type="predicted"/>
<accession>A0A087TCH5</accession>
<dbReference type="InterPro" id="IPR000742">
    <property type="entry name" value="EGF"/>
</dbReference>
<feature type="non-terminal residue" evidence="8">
    <location>
        <position position="142"/>
    </location>
</feature>
<reference evidence="8 9" key="1">
    <citation type="submission" date="2013-11" db="EMBL/GenBank/DDBJ databases">
        <title>Genome sequencing of Stegodyphus mimosarum.</title>
        <authorList>
            <person name="Bechsgaard J."/>
        </authorList>
    </citation>
    <scope>NUCLEOTIDE SEQUENCE [LARGE SCALE GENOMIC DNA]</scope>
</reference>
<dbReference type="PROSITE" id="PS01186">
    <property type="entry name" value="EGF_2"/>
    <property type="match status" value="1"/>
</dbReference>
<keyword evidence="2" id="KW-0732">Signal</keyword>
<gene>
    <name evidence="8" type="ORF">X975_23409</name>
</gene>
<dbReference type="Gene3D" id="2.60.120.200">
    <property type="match status" value="1"/>
</dbReference>
<evidence type="ECO:0000256" key="2">
    <source>
        <dbReference type="ARBA" id="ARBA00022729"/>
    </source>
</evidence>
<sequence length="142" mass="15788">MQTCYRYLDLTGPLQIGGLPAVLNDFRIQNAHFSGCIIDLYVDNQLVDLNDYVANNGTVAGCNQKKGYCHSSPCKNGATCVEGWGSFYCICPTGFLSKDCTEGVQATRHFMGDSFIAFIPHLHPLQLPWVQRVSFRTHQDHG</sequence>
<dbReference type="InterPro" id="IPR001791">
    <property type="entry name" value="Laminin_G"/>
</dbReference>
<dbReference type="GO" id="GO:0005509">
    <property type="term" value="F:calcium ion binding"/>
    <property type="evidence" value="ECO:0007669"/>
    <property type="project" value="InterPro"/>
</dbReference>
<dbReference type="SUPFAM" id="SSF49899">
    <property type="entry name" value="Concanavalin A-like lectins/glucanases"/>
    <property type="match status" value="2"/>
</dbReference>
<evidence type="ECO:0000256" key="4">
    <source>
        <dbReference type="ARBA" id="ARBA00023157"/>
    </source>
</evidence>
<dbReference type="InterPro" id="IPR050372">
    <property type="entry name" value="Neurexin-related_CASP"/>
</dbReference>
<dbReference type="CDD" id="cd00054">
    <property type="entry name" value="EGF_CA"/>
    <property type="match status" value="1"/>
</dbReference>
<feature type="domain" description="Laminin G" evidence="6">
    <location>
        <begin position="1"/>
        <end position="62"/>
    </location>
</feature>
<dbReference type="PROSITE" id="PS50025">
    <property type="entry name" value="LAM_G_DOMAIN"/>
    <property type="match status" value="1"/>
</dbReference>
<dbReference type="SMART" id="SM00181">
    <property type="entry name" value="EGF"/>
    <property type="match status" value="1"/>
</dbReference>
<feature type="disulfide bond" evidence="5">
    <location>
        <begin position="91"/>
        <end position="100"/>
    </location>
</feature>
<keyword evidence="4 5" id="KW-1015">Disulfide bond</keyword>
<evidence type="ECO:0000256" key="1">
    <source>
        <dbReference type="ARBA" id="ARBA00022536"/>
    </source>
</evidence>
<dbReference type="PROSITE" id="PS50026">
    <property type="entry name" value="EGF_3"/>
    <property type="match status" value="1"/>
</dbReference>
<evidence type="ECO:0000259" key="6">
    <source>
        <dbReference type="PROSITE" id="PS50025"/>
    </source>
</evidence>
<dbReference type="PANTHER" id="PTHR15036:SF49">
    <property type="entry name" value="AXOTACTIN"/>
    <property type="match status" value="1"/>
</dbReference>
<dbReference type="InterPro" id="IPR013320">
    <property type="entry name" value="ConA-like_dom_sf"/>
</dbReference>
<dbReference type="OMA" id="FIAFIPH"/>
<evidence type="ECO:0000259" key="7">
    <source>
        <dbReference type="PROSITE" id="PS50026"/>
    </source>
</evidence>
<dbReference type="SUPFAM" id="SSF57196">
    <property type="entry name" value="EGF/Laminin"/>
    <property type="match status" value="1"/>
</dbReference>
<feature type="domain" description="EGF-like" evidence="7">
    <location>
        <begin position="65"/>
        <end position="101"/>
    </location>
</feature>
<evidence type="ECO:0000313" key="8">
    <source>
        <dbReference type="EMBL" id="KFM62814.1"/>
    </source>
</evidence>
<dbReference type="Pfam" id="PF00008">
    <property type="entry name" value="EGF"/>
    <property type="match status" value="1"/>
</dbReference>